<reference evidence="2" key="1">
    <citation type="journal article" date="2017" name="Nat. Ecol. Evol.">
        <title>Genome expansion and lineage-specific genetic innovations in the forest pathogenic fungi Armillaria.</title>
        <authorList>
            <person name="Sipos G."/>
            <person name="Prasanna A.N."/>
            <person name="Walter M.C."/>
            <person name="O'Connor E."/>
            <person name="Balint B."/>
            <person name="Krizsan K."/>
            <person name="Kiss B."/>
            <person name="Hess J."/>
            <person name="Varga T."/>
            <person name="Slot J."/>
            <person name="Riley R."/>
            <person name="Boka B."/>
            <person name="Rigling D."/>
            <person name="Barry K."/>
            <person name="Lee J."/>
            <person name="Mihaltcheva S."/>
            <person name="LaButti K."/>
            <person name="Lipzen A."/>
            <person name="Waldron R."/>
            <person name="Moloney N.M."/>
            <person name="Sperisen C."/>
            <person name="Kredics L."/>
            <person name="Vagvoelgyi C."/>
            <person name="Patrignani A."/>
            <person name="Fitzpatrick D."/>
            <person name="Nagy I."/>
            <person name="Doyle S."/>
            <person name="Anderson J.B."/>
            <person name="Grigoriev I.V."/>
            <person name="Gueldener U."/>
            <person name="Muensterkoetter M."/>
            <person name="Nagy L.G."/>
        </authorList>
    </citation>
    <scope>NUCLEOTIDE SEQUENCE [LARGE SCALE GENOMIC DNA]</scope>
    <source>
        <strain evidence="2">28-4</strain>
    </source>
</reference>
<organism evidence="1 2">
    <name type="scientific">Armillaria solidipes</name>
    <dbReference type="NCBI Taxonomy" id="1076256"/>
    <lineage>
        <taxon>Eukaryota</taxon>
        <taxon>Fungi</taxon>
        <taxon>Dikarya</taxon>
        <taxon>Basidiomycota</taxon>
        <taxon>Agaricomycotina</taxon>
        <taxon>Agaricomycetes</taxon>
        <taxon>Agaricomycetidae</taxon>
        <taxon>Agaricales</taxon>
        <taxon>Marasmiineae</taxon>
        <taxon>Physalacriaceae</taxon>
        <taxon>Armillaria</taxon>
    </lineage>
</organism>
<gene>
    <name evidence="1" type="ORF">ARMSODRAFT_1028018</name>
</gene>
<dbReference type="Proteomes" id="UP000218334">
    <property type="component" value="Unassembled WGS sequence"/>
</dbReference>
<evidence type="ECO:0000313" key="2">
    <source>
        <dbReference type="Proteomes" id="UP000218334"/>
    </source>
</evidence>
<name>A0A2H3AY91_9AGAR</name>
<evidence type="ECO:0000313" key="1">
    <source>
        <dbReference type="EMBL" id="PBK58738.1"/>
    </source>
</evidence>
<dbReference type="AlphaFoldDB" id="A0A2H3AY91"/>
<sequence>MSLRSRRCIRRIVSRRIILDLLRLSDHDDDDVLAVAEGLVFKADCRFDARALLKSNCTHMHALRTGYFIGGGLDNLLGGYNRLRFKWSMLQWLGNSLLVEGVVGRAPVVMLSCGWNEGGVIGMESSRGALKRMPPRLVGIEDVGKILLAELGVLRCSLSRCWARTCTKSINVGASGGSNCTEKGYKLSE</sequence>
<proteinExistence type="predicted"/>
<keyword evidence="2" id="KW-1185">Reference proteome</keyword>
<accession>A0A2H3AY91</accession>
<dbReference type="EMBL" id="KZ293526">
    <property type="protein sequence ID" value="PBK58738.1"/>
    <property type="molecule type" value="Genomic_DNA"/>
</dbReference>
<protein>
    <submittedName>
        <fullName evidence="1">Uncharacterized protein</fullName>
    </submittedName>
</protein>